<keyword evidence="6" id="KW-0175">Coiled coil</keyword>
<evidence type="ECO:0000256" key="7">
    <source>
        <dbReference type="SAM" id="MobiDB-lite"/>
    </source>
</evidence>
<keyword evidence="3" id="KW-0862">Zinc</keyword>
<feature type="coiled-coil region" evidence="6">
    <location>
        <begin position="169"/>
        <end position="210"/>
    </location>
</feature>
<gene>
    <name evidence="9" type="ORF">EEDITHA_LOCUS19727</name>
</gene>
<dbReference type="SMART" id="SM00980">
    <property type="entry name" value="THAP"/>
    <property type="match status" value="1"/>
</dbReference>
<dbReference type="Pfam" id="PF12017">
    <property type="entry name" value="Tnp_P_element"/>
    <property type="match status" value="1"/>
</dbReference>
<dbReference type="AlphaFoldDB" id="A0AAU9V6V1"/>
<dbReference type="Pfam" id="PF21788">
    <property type="entry name" value="TNP-like_GBD"/>
    <property type="match status" value="1"/>
</dbReference>
<dbReference type="EMBL" id="CAKOGL010000028">
    <property type="protein sequence ID" value="CAH2105475.1"/>
    <property type="molecule type" value="Genomic_DNA"/>
</dbReference>
<evidence type="ECO:0000256" key="5">
    <source>
        <dbReference type="PROSITE-ProRule" id="PRU00309"/>
    </source>
</evidence>
<evidence type="ECO:0000256" key="6">
    <source>
        <dbReference type="SAM" id="Coils"/>
    </source>
</evidence>
<feature type="region of interest" description="Disordered" evidence="7">
    <location>
        <begin position="88"/>
        <end position="116"/>
    </location>
</feature>
<dbReference type="Pfam" id="PF21787">
    <property type="entry name" value="TNP-like_RNaseH_N"/>
    <property type="match status" value="1"/>
</dbReference>
<dbReference type="InterPro" id="IPR006612">
    <property type="entry name" value="THAP_Znf"/>
</dbReference>
<dbReference type="PROSITE" id="PS50950">
    <property type="entry name" value="ZF_THAP"/>
    <property type="match status" value="1"/>
</dbReference>
<dbReference type="Proteomes" id="UP001153954">
    <property type="component" value="Unassembled WGS sequence"/>
</dbReference>
<reference evidence="9" key="1">
    <citation type="submission" date="2022-03" db="EMBL/GenBank/DDBJ databases">
        <authorList>
            <person name="Tunstrom K."/>
        </authorList>
    </citation>
    <scope>NUCLEOTIDE SEQUENCE</scope>
</reference>
<keyword evidence="4 5" id="KW-0238">DNA-binding</keyword>
<feature type="domain" description="THAP-type" evidence="8">
    <location>
        <begin position="1"/>
        <end position="87"/>
    </location>
</feature>
<evidence type="ECO:0000256" key="1">
    <source>
        <dbReference type="ARBA" id="ARBA00022723"/>
    </source>
</evidence>
<dbReference type="Gene3D" id="6.20.210.20">
    <property type="entry name" value="THAP domain"/>
    <property type="match status" value="1"/>
</dbReference>
<dbReference type="InterPro" id="IPR048366">
    <property type="entry name" value="TNP-like_GBD"/>
</dbReference>
<organism evidence="9 10">
    <name type="scientific">Euphydryas editha</name>
    <name type="common">Edith's checkerspot</name>
    <dbReference type="NCBI Taxonomy" id="104508"/>
    <lineage>
        <taxon>Eukaryota</taxon>
        <taxon>Metazoa</taxon>
        <taxon>Ecdysozoa</taxon>
        <taxon>Arthropoda</taxon>
        <taxon>Hexapoda</taxon>
        <taxon>Insecta</taxon>
        <taxon>Pterygota</taxon>
        <taxon>Neoptera</taxon>
        <taxon>Endopterygota</taxon>
        <taxon>Lepidoptera</taxon>
        <taxon>Glossata</taxon>
        <taxon>Ditrysia</taxon>
        <taxon>Papilionoidea</taxon>
        <taxon>Nymphalidae</taxon>
        <taxon>Nymphalinae</taxon>
        <taxon>Euphydryas</taxon>
    </lineage>
</organism>
<dbReference type="PANTHER" id="PTHR47577:SF2">
    <property type="entry name" value="THAP DOMAIN CONTAINING 9"/>
    <property type="match status" value="1"/>
</dbReference>
<dbReference type="InterPro" id="IPR048365">
    <property type="entry name" value="TNP-like_RNaseH_N"/>
</dbReference>
<evidence type="ECO:0000256" key="3">
    <source>
        <dbReference type="ARBA" id="ARBA00022833"/>
    </source>
</evidence>
<evidence type="ECO:0000256" key="2">
    <source>
        <dbReference type="ARBA" id="ARBA00022771"/>
    </source>
</evidence>
<keyword evidence="10" id="KW-1185">Reference proteome</keyword>
<name>A0AAU9V6V1_EUPED</name>
<evidence type="ECO:0000256" key="4">
    <source>
        <dbReference type="ARBA" id="ARBA00023125"/>
    </source>
</evidence>
<protein>
    <recommendedName>
        <fullName evidence="8">THAP-type domain-containing protein</fullName>
    </recommendedName>
</protein>
<keyword evidence="2 5" id="KW-0863">Zinc-finger</keyword>
<dbReference type="InterPro" id="IPR038441">
    <property type="entry name" value="THAP_Znf_sf"/>
</dbReference>
<evidence type="ECO:0000313" key="9">
    <source>
        <dbReference type="EMBL" id="CAH2105475.1"/>
    </source>
</evidence>
<dbReference type="PANTHER" id="PTHR47577">
    <property type="entry name" value="THAP DOMAIN-CONTAINING PROTEIN 6"/>
    <property type="match status" value="1"/>
</dbReference>
<dbReference type="SMART" id="SM00692">
    <property type="entry name" value="DM3"/>
    <property type="match status" value="1"/>
</dbReference>
<accession>A0AAU9V6V1</accession>
<comment type="caution">
    <text evidence="9">The sequence shown here is derived from an EMBL/GenBank/DDBJ whole genome shotgun (WGS) entry which is preliminary data.</text>
</comment>
<sequence length="944" mass="108517">MPKCSVKSCKNNTLTKRKQHGISYFRFPQNEIQREKWRLVIKEERSEDNFKPNDSSVVCSDHFAESDMFSTQKGLRRINKNAVPKIEIQTKQKEPDPEQSHENKPGENTLTKVGSSLQSETELMADMSQVSVTVTPPPVTNDEELTSPIPSELSSIFNTPKTSFFKKAIRKCNRKLQLKSNQVQNLKKQNNRLKKKNTNLKQIIQELKSKGLADESLCTDLNDKSNEANSKIMSVLTAKKRTKFSKYPPVLRKFALTLQFYSPAAYKYVRNVFNNRLAHPHTLFKWYQNVNAQPGFTEEAFSRLADKAKTCKDPLLCSLVADEMSLRQQKIWTGNKYEGLVDMGVGSSDSDSLANQAYVFVLVSLDQSWTLPIAYFFIQSLNGEMKANLIRLALQKCHFVGVNVVSITFDGCKSNISCMKLLGCNIEKYDSMKTTFPHPCHSQKVAVFLDPCHMLKLMRNVLESQKQIYDENNDSIKWQLIVALHTLQEENGLHLANKLTLRHIQFRNQVMKVKLASQLLSNSVAQAIHFCNKELHIEQFAHSEATVRFIKLINDLFDILNSRNLNDFGYRKPLSKDNSVEVLSFCAKTKKYLLSLSTKVMYKKTIRVKKETRVVHETKIVPLHKCKSNTGVTGLLICINSLENLYSTLIESNMLSYLTMYKFSQDHVELFFGKVRSQGGHNNNPNTRQFKAAYKKLLSHLELSSKFSGNCLPLDSIPILQTTSTTQKINNTSRSYRHEDENEDNFSRAFLQNHINRERTEEKYYSNCDQLAARLLDENLNKVTIQIIGYISGFVVYHCLKKITCDDCKNHLLATKKEHFHKLIDLKDVGGLCFASESVFIICKQTEKILRDYTIISGGKTILKKYDKAFLSMKVLRLLININIFNETDAHAKNQFNHTYDLTKTIIEKYIDVRLHYMCKNEDIKKKITTKRQVFNKLTLFQGN</sequence>
<feature type="compositionally biased region" description="Basic and acidic residues" evidence="7">
    <location>
        <begin position="88"/>
        <end position="105"/>
    </location>
</feature>
<dbReference type="GO" id="GO:0008270">
    <property type="term" value="F:zinc ion binding"/>
    <property type="evidence" value="ECO:0007669"/>
    <property type="project" value="UniProtKB-KW"/>
</dbReference>
<dbReference type="InterPro" id="IPR048367">
    <property type="entry name" value="TNP-like_RNaseH_C"/>
</dbReference>
<dbReference type="Pfam" id="PF05485">
    <property type="entry name" value="THAP"/>
    <property type="match status" value="1"/>
</dbReference>
<feature type="compositionally biased region" description="Polar residues" evidence="7">
    <location>
        <begin position="106"/>
        <end position="116"/>
    </location>
</feature>
<dbReference type="Pfam" id="PF21789">
    <property type="entry name" value="TNP-like_RNaseH_C"/>
    <property type="match status" value="1"/>
</dbReference>
<dbReference type="GO" id="GO:0003677">
    <property type="term" value="F:DNA binding"/>
    <property type="evidence" value="ECO:0007669"/>
    <property type="project" value="UniProtKB-UniRule"/>
</dbReference>
<dbReference type="SUPFAM" id="SSF57716">
    <property type="entry name" value="Glucocorticoid receptor-like (DNA-binding domain)"/>
    <property type="match status" value="1"/>
</dbReference>
<keyword evidence="1" id="KW-0479">Metal-binding</keyword>
<evidence type="ECO:0000259" key="8">
    <source>
        <dbReference type="PROSITE" id="PS50950"/>
    </source>
</evidence>
<dbReference type="InterPro" id="IPR021896">
    <property type="entry name" value="THAP9-like_HTH"/>
</dbReference>
<evidence type="ECO:0000313" key="10">
    <source>
        <dbReference type="Proteomes" id="UP001153954"/>
    </source>
</evidence>
<proteinExistence type="predicted"/>